<dbReference type="Proteomes" id="UP000076925">
    <property type="component" value="Unassembled WGS sequence"/>
</dbReference>
<name>A0A139WQL7_9CYAN</name>
<organism evidence="2 3">
    <name type="scientific">Scytonema hofmannii PCC 7110</name>
    <dbReference type="NCBI Taxonomy" id="128403"/>
    <lineage>
        <taxon>Bacteria</taxon>
        <taxon>Bacillati</taxon>
        <taxon>Cyanobacteriota</taxon>
        <taxon>Cyanophyceae</taxon>
        <taxon>Nostocales</taxon>
        <taxon>Scytonemataceae</taxon>
        <taxon>Scytonema</taxon>
    </lineage>
</organism>
<dbReference type="InterPro" id="IPR047180">
    <property type="entry name" value="HoxX-like"/>
</dbReference>
<dbReference type="PANTHER" id="PTHR43388">
    <property type="entry name" value="HYDROGENASE MATURATION FACTOR HOXX"/>
    <property type="match status" value="1"/>
</dbReference>
<dbReference type="GO" id="GO:0003824">
    <property type="term" value="F:catalytic activity"/>
    <property type="evidence" value="ECO:0007669"/>
    <property type="project" value="InterPro"/>
</dbReference>
<reference evidence="2 3" key="1">
    <citation type="journal article" date="2013" name="Genome Biol. Evol.">
        <title>Genomes of Stigonematalean cyanobacteria (subsection V) and the evolution of oxygenic photosynthesis from prokaryotes to plastids.</title>
        <authorList>
            <person name="Dagan T."/>
            <person name="Roettger M."/>
            <person name="Stucken K."/>
            <person name="Landan G."/>
            <person name="Koch R."/>
            <person name="Major P."/>
            <person name="Gould S.B."/>
            <person name="Goremykin V.V."/>
            <person name="Rippka R."/>
            <person name="Tandeau de Marsac N."/>
            <person name="Gugger M."/>
            <person name="Lockhart P.J."/>
            <person name="Allen J.F."/>
            <person name="Brune I."/>
            <person name="Maus I."/>
            <person name="Puhler A."/>
            <person name="Martin W.F."/>
        </authorList>
    </citation>
    <scope>NUCLEOTIDE SEQUENCE [LARGE SCALE GENOMIC DNA]</scope>
    <source>
        <strain evidence="2 3">PCC 7110</strain>
    </source>
</reference>
<accession>A0A139WQL7</accession>
<dbReference type="InterPro" id="IPR001753">
    <property type="entry name" value="Enoyl-CoA_hydra/iso"/>
</dbReference>
<dbReference type="InterPro" id="IPR029045">
    <property type="entry name" value="ClpP/crotonase-like_dom_sf"/>
</dbReference>
<feature type="domain" description="Formyl transferase C-terminal" evidence="1">
    <location>
        <begin position="174"/>
        <end position="251"/>
    </location>
</feature>
<comment type="caution">
    <text evidence="2">The sequence shown here is derived from an EMBL/GenBank/DDBJ whole genome shotgun (WGS) entry which is preliminary data.</text>
</comment>
<dbReference type="InterPro" id="IPR036477">
    <property type="entry name" value="Formyl_transf_N_sf"/>
</dbReference>
<dbReference type="SUPFAM" id="SSF50486">
    <property type="entry name" value="FMT C-terminal domain-like"/>
    <property type="match status" value="1"/>
</dbReference>
<dbReference type="CDD" id="cd08701">
    <property type="entry name" value="FMT_C_HypX"/>
    <property type="match status" value="1"/>
</dbReference>
<dbReference type="Gene3D" id="3.40.50.12230">
    <property type="match status" value="1"/>
</dbReference>
<dbReference type="AlphaFoldDB" id="A0A139WQL7"/>
<evidence type="ECO:0000259" key="1">
    <source>
        <dbReference type="Pfam" id="PF02911"/>
    </source>
</evidence>
<dbReference type="SUPFAM" id="SSF52096">
    <property type="entry name" value="ClpP/crotonase"/>
    <property type="match status" value="1"/>
</dbReference>
<evidence type="ECO:0000313" key="3">
    <source>
        <dbReference type="Proteomes" id="UP000076925"/>
    </source>
</evidence>
<dbReference type="Pfam" id="PF02911">
    <property type="entry name" value="Formyl_trans_C"/>
    <property type="match status" value="1"/>
</dbReference>
<dbReference type="InterPro" id="IPR005793">
    <property type="entry name" value="Formyl_trans_C"/>
</dbReference>
<dbReference type="Pfam" id="PF00378">
    <property type="entry name" value="ECH_1"/>
    <property type="match status" value="1"/>
</dbReference>
<protein>
    <submittedName>
        <fullName evidence="2">Hydrogenase maturation protein</fullName>
    </submittedName>
</protein>
<dbReference type="STRING" id="128403.WA1_49170"/>
<evidence type="ECO:0000313" key="2">
    <source>
        <dbReference type="EMBL" id="KYC34714.1"/>
    </source>
</evidence>
<gene>
    <name evidence="2" type="ORF">WA1_49170</name>
</gene>
<proteinExistence type="predicted"/>
<dbReference type="PIRSF" id="PIRSF006787">
    <property type="entry name" value="Hydrgn_mat_HoxX"/>
    <property type="match status" value="1"/>
</dbReference>
<dbReference type="Gene3D" id="3.90.226.10">
    <property type="entry name" value="2-enoyl-CoA Hydratase, Chain A, domain 1"/>
    <property type="match status" value="1"/>
</dbReference>
<dbReference type="SUPFAM" id="SSF53328">
    <property type="entry name" value="Formyltransferase"/>
    <property type="match status" value="1"/>
</dbReference>
<dbReference type="EMBL" id="ANNX02000064">
    <property type="protein sequence ID" value="KYC34714.1"/>
    <property type="molecule type" value="Genomic_DNA"/>
</dbReference>
<keyword evidence="3" id="KW-1185">Reference proteome</keyword>
<dbReference type="PANTHER" id="PTHR43388:SF1">
    <property type="entry name" value="HYDROGENASE MATURATION FACTOR HOXX"/>
    <property type="match status" value="1"/>
</dbReference>
<dbReference type="InterPro" id="IPR011034">
    <property type="entry name" value="Formyl_transferase-like_C_sf"/>
</dbReference>
<dbReference type="RefSeq" id="WP_017741165.1">
    <property type="nucleotide sequence ID" value="NZ_KQ976355.1"/>
</dbReference>
<dbReference type="OrthoDB" id="580992at2"/>
<dbReference type="InterPro" id="IPR009188">
    <property type="entry name" value="NiFe-hyd_mat_HypX/HoxX"/>
</dbReference>
<dbReference type="CDD" id="cd06558">
    <property type="entry name" value="crotonase-like"/>
    <property type="match status" value="1"/>
</dbReference>
<sequence>MKILIIAPEYNSLIQRTYVELVERGHDISIELAINDRVMIEATELYQPYLIIAPMLKTAIPKSIWSKHTCIIIHVGIKGNRASSLLQSSSDKQEWNVTALQASASIDTSPVWSTRTLKLRRYSEGFQYSAEVTQAVVKTIVETVKRYQGSSFVPIPNSGNANDYLSPYTTQSIRTIKWQLESTKSILKKIREADREQVVLDTIEGQQYYLYGAHEETSFKGKPGQIIATRNGAICRATTDGAIWITHLKKKSNIATFKLPATLVLKDHLQGVPEIKVPLTIPSNRKTYREIWYEEKDSVGYLHFDFYNGAMSTEQCERLRLAYVCARNRNTKVIVLMGGQDFWSNGIDFNTIEAASDPIMQSWDNINAMNDLVREIITTKTHLTIAAMHENAVAGGVMLALAADKVYCRSGIILNPHYKQMGLYGSEYWTYLLPRRVGAQKAFELAETCLPIGTRSAKKIGLIHDFFGESHSTFTHQIELIASELSNSHDYHEQLSYKIAKRAQDEFFKPLERYRTDELNKIMINLRDPAYHDARRNFVYKIAPSQTPLYLAKHRSESSQKCVLIAA</sequence>